<protein>
    <submittedName>
        <fullName evidence="1">Uncharacterized protein</fullName>
    </submittedName>
</protein>
<dbReference type="EMBL" id="AKHW03001922">
    <property type="protein sequence ID" value="KYO40601.1"/>
    <property type="molecule type" value="Genomic_DNA"/>
</dbReference>
<accession>A0A151NUJ2</accession>
<evidence type="ECO:0000313" key="2">
    <source>
        <dbReference type="Proteomes" id="UP000050525"/>
    </source>
</evidence>
<keyword evidence="2" id="KW-1185">Reference proteome</keyword>
<evidence type="ECO:0000313" key="1">
    <source>
        <dbReference type="EMBL" id="KYO40601.1"/>
    </source>
</evidence>
<gene>
    <name evidence="1" type="ORF">Y1Q_0009614</name>
</gene>
<comment type="caution">
    <text evidence="1">The sequence shown here is derived from an EMBL/GenBank/DDBJ whole genome shotgun (WGS) entry which is preliminary data.</text>
</comment>
<dbReference type="Proteomes" id="UP000050525">
    <property type="component" value="Unassembled WGS sequence"/>
</dbReference>
<sequence length="110" mass="12457">MKKNGFVRSPGNKEYNHFGHVQDLSWKRKGGGGVSQQSSPSNTGTIFVIFQDFQTGTIHEHLNTLEKYTPLKHCCFVDDLFNHILSTSQPEWICFQLSPTSSFDKSCDLC</sequence>
<organism evidence="1 2">
    <name type="scientific">Alligator mississippiensis</name>
    <name type="common">American alligator</name>
    <dbReference type="NCBI Taxonomy" id="8496"/>
    <lineage>
        <taxon>Eukaryota</taxon>
        <taxon>Metazoa</taxon>
        <taxon>Chordata</taxon>
        <taxon>Craniata</taxon>
        <taxon>Vertebrata</taxon>
        <taxon>Euteleostomi</taxon>
        <taxon>Archelosauria</taxon>
        <taxon>Archosauria</taxon>
        <taxon>Crocodylia</taxon>
        <taxon>Alligatoridae</taxon>
        <taxon>Alligatorinae</taxon>
        <taxon>Alligator</taxon>
    </lineage>
</organism>
<reference evidence="1 2" key="1">
    <citation type="journal article" date="2012" name="Genome Biol.">
        <title>Sequencing three crocodilian genomes to illuminate the evolution of archosaurs and amniotes.</title>
        <authorList>
            <person name="St John J.A."/>
            <person name="Braun E.L."/>
            <person name="Isberg S.R."/>
            <person name="Miles L.G."/>
            <person name="Chong A.Y."/>
            <person name="Gongora J."/>
            <person name="Dalzell P."/>
            <person name="Moran C."/>
            <person name="Bed'hom B."/>
            <person name="Abzhanov A."/>
            <person name="Burgess S.C."/>
            <person name="Cooksey A.M."/>
            <person name="Castoe T.A."/>
            <person name="Crawford N.G."/>
            <person name="Densmore L.D."/>
            <person name="Drew J.C."/>
            <person name="Edwards S.V."/>
            <person name="Faircloth B.C."/>
            <person name="Fujita M.K."/>
            <person name="Greenwold M.J."/>
            <person name="Hoffmann F.G."/>
            <person name="Howard J.M."/>
            <person name="Iguchi T."/>
            <person name="Janes D.E."/>
            <person name="Khan S.Y."/>
            <person name="Kohno S."/>
            <person name="de Koning A.J."/>
            <person name="Lance S.L."/>
            <person name="McCarthy F.M."/>
            <person name="McCormack J.E."/>
            <person name="Merchant M.E."/>
            <person name="Peterson D.G."/>
            <person name="Pollock D.D."/>
            <person name="Pourmand N."/>
            <person name="Raney B.J."/>
            <person name="Roessler K.A."/>
            <person name="Sanford J.R."/>
            <person name="Sawyer R.H."/>
            <person name="Schmidt C.J."/>
            <person name="Triplett E.W."/>
            <person name="Tuberville T.D."/>
            <person name="Venegas-Anaya M."/>
            <person name="Howard J.T."/>
            <person name="Jarvis E.D."/>
            <person name="Guillette L.J.Jr."/>
            <person name="Glenn T.C."/>
            <person name="Green R.E."/>
            <person name="Ray D.A."/>
        </authorList>
    </citation>
    <scope>NUCLEOTIDE SEQUENCE [LARGE SCALE GENOMIC DNA]</scope>
    <source>
        <strain evidence="1">KSC_2009_1</strain>
    </source>
</reference>
<proteinExistence type="predicted"/>
<name>A0A151NUJ2_ALLMI</name>
<dbReference type="AlphaFoldDB" id="A0A151NUJ2"/>